<dbReference type="FunFam" id="3.10.360.10:FF:000001">
    <property type="entry name" value="Beta-defensin 1"/>
    <property type="match status" value="1"/>
</dbReference>
<dbReference type="STRING" id="10116.ENSRNOP00000054864"/>
<dbReference type="PANTHER" id="PTHR21388:SF4">
    <property type="entry name" value="BETA-DEFENSIN 10-RELATED"/>
    <property type="match status" value="1"/>
</dbReference>
<dbReference type="InterPro" id="IPR001855">
    <property type="entry name" value="Defensin_beta-like"/>
</dbReference>
<dbReference type="GO" id="GO:0050830">
    <property type="term" value="P:defense response to Gram-positive bacterium"/>
    <property type="evidence" value="ECO:0000318"/>
    <property type="project" value="GO_Central"/>
</dbReference>
<reference evidence="12 13" key="1">
    <citation type="journal article" date="2004" name="Nature">
        <title>Genome sequence of the Brown Norway rat yields insights into mammalian evolution.</title>
        <authorList>
            <consortium name="Rat Genome Sequencing Project Consortium"/>
            <person name="Gibbs R.A."/>
            <person name="Weinstock G.M."/>
            <person name="Metzker M.L."/>
            <person name="Muzny D.M."/>
            <person name="Sodergren E.J."/>
            <person name="Scherer S."/>
            <person name="Scott G."/>
            <person name="Steffen D."/>
            <person name="Worley K.C."/>
            <person name="Burch P.E."/>
            <person name="Okwuonu G."/>
            <person name="Hines S."/>
            <person name="Lewis L."/>
            <person name="Deramo C."/>
            <person name="Delgado O."/>
            <person name="Dugan-Rocha S."/>
            <person name="Miner G."/>
            <person name="Morgan M."/>
            <person name="Hawes A."/>
            <person name="Gill R."/>
            <person name="Holt R.A."/>
            <person name="Adams M.D."/>
            <person name="Amanatides P.G."/>
            <person name="Baden-Tillson H."/>
            <person name="Barnstead M."/>
            <person name="Chin S."/>
            <person name="Evans C.A."/>
            <person name="Ferriera S."/>
            <person name="Fosler C."/>
            <person name="Glodek A."/>
            <person name="Gu Z."/>
            <person name="Jennings D."/>
            <person name="Kraft C.L."/>
            <person name="Nguyen T."/>
            <person name="Pfannkoch C.M."/>
            <person name="Sitter C."/>
            <person name="Sutton G.G."/>
            <person name="Venter J.C."/>
            <person name="Woodage T."/>
            <person name="Smith D."/>
            <person name="Lee H.-M."/>
            <person name="Gustafson E."/>
            <person name="Cahill P."/>
            <person name="Kana A."/>
            <person name="Doucette-Stamm L."/>
            <person name="Weinstock K."/>
            <person name="Fechtel K."/>
            <person name="Weiss R.B."/>
            <person name="Dunn D.M."/>
            <person name="Green E.D."/>
            <person name="Blakesley R.W."/>
            <person name="Bouffard G.G."/>
            <person name="De Jong P.J."/>
            <person name="Osoegawa K."/>
            <person name="Zhu B."/>
            <person name="Marra M."/>
            <person name="Schein J."/>
            <person name="Bosdet I."/>
            <person name="Fjell C."/>
            <person name="Jones S."/>
            <person name="Krzywinski M."/>
            <person name="Mathewson C."/>
            <person name="Siddiqui A."/>
            <person name="Wye N."/>
            <person name="McPherson J."/>
            <person name="Zhao S."/>
            <person name="Fraser C.M."/>
            <person name="Shetty J."/>
            <person name="Shatsman S."/>
            <person name="Geer K."/>
            <person name="Chen Y."/>
            <person name="Abramzon S."/>
            <person name="Nierman W.C."/>
            <person name="Havlak P.H."/>
            <person name="Chen R."/>
            <person name="Durbin K.J."/>
            <person name="Egan A."/>
            <person name="Ren Y."/>
            <person name="Song X.-Z."/>
            <person name="Li B."/>
            <person name="Liu Y."/>
            <person name="Qin X."/>
            <person name="Cawley S."/>
            <person name="Cooney A.J."/>
            <person name="D'Souza L.M."/>
            <person name="Martin K."/>
            <person name="Wu J.Q."/>
            <person name="Gonzalez-Garay M.L."/>
            <person name="Jackson A.R."/>
            <person name="Kalafus K.J."/>
            <person name="McLeod M.P."/>
            <person name="Milosavljevic A."/>
            <person name="Virk D."/>
            <person name="Volkov A."/>
            <person name="Wheeler D.A."/>
            <person name="Zhang Z."/>
            <person name="Bailey J.A."/>
            <person name="Eichler E.E."/>
            <person name="Tuzun E."/>
            <person name="Birney E."/>
            <person name="Mongin E."/>
            <person name="Ureta-Vidal A."/>
            <person name="Woodwark C."/>
            <person name="Zdobnov E."/>
            <person name="Bork P."/>
            <person name="Suyama M."/>
            <person name="Torrents D."/>
            <person name="Alexandersson M."/>
            <person name="Trask B.J."/>
            <person name="Young J.M."/>
            <person name="Huang H."/>
            <person name="Wang H."/>
            <person name="Xing H."/>
            <person name="Daniels S."/>
            <person name="Gietzen D."/>
            <person name="Schmidt J."/>
            <person name="Stevens K."/>
            <person name="Vitt U."/>
            <person name="Wingrove J."/>
            <person name="Camara F."/>
            <person name="Mar Alba M."/>
            <person name="Abril J.F."/>
            <person name="Guigo R."/>
            <person name="Smit A."/>
            <person name="Dubchak I."/>
            <person name="Rubin E.M."/>
            <person name="Couronne O."/>
            <person name="Poliakov A."/>
            <person name="Huebner N."/>
            <person name="Ganten D."/>
            <person name="Goesele C."/>
            <person name="Hummel O."/>
            <person name="Kreitler T."/>
            <person name="Lee Y.-A."/>
            <person name="Monti J."/>
            <person name="Schulz H."/>
            <person name="Zimdahl H."/>
            <person name="Himmelbauer H."/>
            <person name="Lehrach H."/>
            <person name="Jacob H.J."/>
            <person name="Bromberg S."/>
            <person name="Gullings-Handley J."/>
            <person name="Jensen-Seaman M.I."/>
            <person name="Kwitek A.E."/>
            <person name="Lazar J."/>
            <person name="Pasko D."/>
            <person name="Tonellato P.J."/>
            <person name="Twigger S."/>
            <person name="Ponting C.P."/>
            <person name="Duarte J.M."/>
            <person name="Rice S."/>
            <person name="Goodstadt L."/>
            <person name="Beatson S.A."/>
            <person name="Emes R.D."/>
            <person name="Winter E.E."/>
            <person name="Webber C."/>
            <person name="Brandt P."/>
            <person name="Nyakatura G."/>
            <person name="Adetobi M."/>
            <person name="Chiaromonte F."/>
            <person name="Elnitski L."/>
            <person name="Eswara P."/>
            <person name="Hardison R.C."/>
            <person name="Hou M."/>
            <person name="Kolbe D."/>
            <person name="Makova K."/>
            <person name="Miller W."/>
            <person name="Nekrutenko A."/>
            <person name="Riemer C."/>
            <person name="Schwartz S."/>
            <person name="Taylor J."/>
            <person name="Yang S."/>
            <person name="Zhang Y."/>
            <person name="Lindpaintner K."/>
            <person name="Andrews T.D."/>
            <person name="Caccamo M."/>
            <person name="Clamp M."/>
            <person name="Clarke L."/>
            <person name="Curwen V."/>
            <person name="Durbin R.M."/>
            <person name="Eyras E."/>
            <person name="Searle S.M."/>
            <person name="Cooper G.M."/>
            <person name="Batzoglou S."/>
            <person name="Brudno M."/>
            <person name="Sidow A."/>
            <person name="Stone E.A."/>
            <person name="Payseur B.A."/>
            <person name="Bourque G."/>
            <person name="Lopez-Otin C."/>
            <person name="Puente X.S."/>
            <person name="Chakrabarti K."/>
            <person name="Chatterji S."/>
            <person name="Dewey C."/>
            <person name="Pachter L."/>
            <person name="Bray N."/>
            <person name="Yap V.B."/>
            <person name="Caspi A."/>
            <person name="Tesler G."/>
            <person name="Pevzner P.A."/>
            <person name="Haussler D."/>
            <person name="Roskin K.M."/>
            <person name="Baertsch R."/>
            <person name="Clawson H."/>
            <person name="Furey T.S."/>
            <person name="Hinrichs A.S."/>
            <person name="Karolchik D."/>
            <person name="Kent W.J."/>
            <person name="Rosenbloom K.R."/>
            <person name="Trumbower H."/>
            <person name="Weirauch M."/>
            <person name="Cooper D.N."/>
            <person name="Stenson P.D."/>
            <person name="Ma B."/>
            <person name="Brent M."/>
            <person name="Arumugam M."/>
            <person name="Shteynberg D."/>
            <person name="Copley R.R."/>
            <person name="Taylor M.S."/>
            <person name="Riethman H."/>
            <person name="Mudunuri U."/>
            <person name="Peterson J."/>
            <person name="Guyer M."/>
            <person name="Felsenfeld A."/>
            <person name="Old S."/>
            <person name="Mockrin S."/>
            <person name="Collins F.S."/>
        </authorList>
    </citation>
    <scope>NUCLEOTIDE SEQUENCE [LARGE SCALE GENOMIC DNA]</scope>
    <source>
        <strain evidence="12 13">Brown Norway</strain>
    </source>
</reference>
<dbReference type="Gene3D" id="3.10.360.10">
    <property type="entry name" value="Antimicrobial Peptide, Beta-defensin 2, Chain A"/>
    <property type="match status" value="1"/>
</dbReference>
<dbReference type="GO" id="GO:0031731">
    <property type="term" value="F:CCR6 chemokine receptor binding"/>
    <property type="evidence" value="ECO:0000318"/>
    <property type="project" value="GO_Central"/>
</dbReference>
<dbReference type="CTD" id="13215"/>
<dbReference type="GeneID" id="641631"/>
<dbReference type="AlphaFoldDB" id="Q32ZI5"/>
<sequence length="71" mass="8119">MRTLCSLLLIGCLLFSYATPVAGILGPLRIQTDYHRCLREKGFCLNAVCPRSTLFVGTCFPYKFYCCKFKR</sequence>
<proteinExistence type="evidence at transcript level"/>
<evidence type="ECO:0000256" key="4">
    <source>
        <dbReference type="ARBA" id="ARBA00022529"/>
    </source>
</evidence>
<dbReference type="EMBL" id="AY621338">
    <property type="protein sequence ID" value="AAT51877.1"/>
    <property type="molecule type" value="mRNA"/>
</dbReference>
<evidence type="ECO:0000313" key="13">
    <source>
        <dbReference type="Proteomes" id="UP000002494"/>
    </source>
</evidence>
<dbReference type="Bgee" id="ENSRNOG00000038147">
    <property type="expression patterns" value="Expressed in kidney"/>
</dbReference>
<evidence type="ECO:0000256" key="3">
    <source>
        <dbReference type="ARBA" id="ARBA00022525"/>
    </source>
</evidence>
<evidence type="ECO:0000256" key="9">
    <source>
        <dbReference type="SAM" id="SignalP"/>
    </source>
</evidence>
<dbReference type="KEGG" id="rno:641631"/>
<evidence type="ECO:0000256" key="7">
    <source>
        <dbReference type="ARBA" id="ARBA00023022"/>
    </source>
</evidence>
<dbReference type="AGR" id="RGD:1566125"/>
<keyword evidence="5 9" id="KW-0732">Signal</keyword>
<name>Q32ZI5_RAT</name>
<keyword evidence="8" id="KW-1015">Disulfide bond</keyword>
<evidence type="ECO:0000313" key="12">
    <source>
        <dbReference type="Ensembl" id="ENSRNOP00000054864.1"/>
    </source>
</evidence>
<keyword evidence="4" id="KW-0929">Antimicrobial</keyword>
<reference evidence="11" key="2">
    <citation type="journal article" date="2005" name="Physiol. Genomics">
        <title>Cross-species analysis of the mammalian beta-defensin gene family: presence of syntenic gene clusters and preferential expression in the male reproductive tract.</title>
        <authorList>
            <person name="Patil A.A."/>
            <person name="Cai Y."/>
            <person name="Sang Y."/>
            <person name="Blecha F."/>
            <person name="Zhang G."/>
        </authorList>
    </citation>
    <scope>NUCLEOTIDE SEQUENCE</scope>
</reference>
<accession>Q32ZI5</accession>
<reference evidence="12" key="3">
    <citation type="submission" date="2025-05" db="UniProtKB">
        <authorList>
            <consortium name="Ensembl"/>
        </authorList>
    </citation>
    <scope>IDENTIFICATION</scope>
    <source>
        <strain evidence="12">Brown Norway</strain>
    </source>
</reference>
<dbReference type="RGD" id="1566125">
    <property type="gene designation" value="Defb2"/>
</dbReference>
<evidence type="ECO:0000256" key="1">
    <source>
        <dbReference type="ARBA" id="ARBA00004613"/>
    </source>
</evidence>
<dbReference type="GO" id="GO:0042742">
    <property type="term" value="P:defense response to bacterium"/>
    <property type="evidence" value="ECO:0000266"/>
    <property type="project" value="RGD"/>
</dbReference>
<dbReference type="SUPFAM" id="SSF57392">
    <property type="entry name" value="Defensin-like"/>
    <property type="match status" value="1"/>
</dbReference>
<dbReference type="Pfam" id="PF00711">
    <property type="entry name" value="Defensin_beta"/>
    <property type="match status" value="1"/>
</dbReference>
<evidence type="ECO:0000256" key="8">
    <source>
        <dbReference type="ARBA" id="ARBA00023157"/>
    </source>
</evidence>
<keyword evidence="3" id="KW-0964">Secreted</keyword>
<dbReference type="GO" id="GO:0002227">
    <property type="term" value="P:innate immune response in mucosa"/>
    <property type="evidence" value="ECO:0000318"/>
    <property type="project" value="GO_Central"/>
</dbReference>
<comment type="subcellular location">
    <subcellularLocation>
        <location evidence="1">Secreted</location>
    </subcellularLocation>
</comment>
<dbReference type="Proteomes" id="UP000002494">
    <property type="component" value="Chromosome 16"/>
</dbReference>
<evidence type="ECO:0000313" key="14">
    <source>
        <dbReference type="RGD" id="1566125"/>
    </source>
</evidence>
<dbReference type="PANTHER" id="PTHR21388">
    <property type="entry name" value="BETA-DEFENSIN-RELATED"/>
    <property type="match status" value="1"/>
</dbReference>
<evidence type="ECO:0000256" key="5">
    <source>
        <dbReference type="ARBA" id="ARBA00022729"/>
    </source>
</evidence>
<feature type="signal peptide" evidence="9">
    <location>
        <begin position="1"/>
        <end position="23"/>
    </location>
</feature>
<keyword evidence="7" id="KW-0044">Antibiotic</keyword>
<dbReference type="GO" id="GO:0050829">
    <property type="term" value="P:defense response to Gram-negative bacterium"/>
    <property type="evidence" value="ECO:0000318"/>
    <property type="project" value="GO_Central"/>
</dbReference>
<feature type="chain" id="PRO_5014104479" evidence="9">
    <location>
        <begin position="24"/>
        <end position="71"/>
    </location>
</feature>
<evidence type="ECO:0000256" key="6">
    <source>
        <dbReference type="ARBA" id="ARBA00022940"/>
    </source>
</evidence>
<dbReference type="PaxDb" id="10116-ENSRNOP00000054864"/>
<dbReference type="RefSeq" id="NP_001032596.1">
    <property type="nucleotide sequence ID" value="NM_001037507.2"/>
</dbReference>
<dbReference type="HOGENOM" id="CLU_189296_1_0_1"/>
<keyword evidence="6" id="KW-0211">Defensin</keyword>
<dbReference type="GO" id="GO:0005615">
    <property type="term" value="C:extracellular space"/>
    <property type="evidence" value="ECO:0000318"/>
    <property type="project" value="GO_Central"/>
</dbReference>
<feature type="domain" description="Beta-defensin-like" evidence="10">
    <location>
        <begin position="34"/>
        <end position="68"/>
    </location>
</feature>
<evidence type="ECO:0000259" key="10">
    <source>
        <dbReference type="Pfam" id="PF00711"/>
    </source>
</evidence>
<organism evidence="11">
    <name type="scientific">Rattus norvegicus</name>
    <name type="common">Rat</name>
    <dbReference type="NCBI Taxonomy" id="10116"/>
    <lineage>
        <taxon>Eukaryota</taxon>
        <taxon>Metazoa</taxon>
        <taxon>Chordata</taxon>
        <taxon>Craniata</taxon>
        <taxon>Vertebrata</taxon>
        <taxon>Euteleostomi</taxon>
        <taxon>Mammalia</taxon>
        <taxon>Eutheria</taxon>
        <taxon>Euarchontoglires</taxon>
        <taxon>Glires</taxon>
        <taxon>Rodentia</taxon>
        <taxon>Myomorpha</taxon>
        <taxon>Muroidea</taxon>
        <taxon>Muridae</taxon>
        <taxon>Murinae</taxon>
        <taxon>Rattus</taxon>
    </lineage>
</organism>
<evidence type="ECO:0000256" key="2">
    <source>
        <dbReference type="ARBA" id="ARBA00007371"/>
    </source>
</evidence>
<dbReference type="Ensembl" id="ENSRNOT00000058056.3">
    <property type="protein sequence ID" value="ENSRNOP00000054864.1"/>
    <property type="gene ID" value="ENSRNOG00000038147.3"/>
</dbReference>
<dbReference type="UCSC" id="RGD:1566125">
    <property type="organism name" value="rat"/>
</dbReference>
<evidence type="ECO:0000313" key="11">
    <source>
        <dbReference type="EMBL" id="AAT51877.1"/>
    </source>
</evidence>
<protein>
    <submittedName>
        <fullName evidence="11">Beta-defensin 2</fullName>
    </submittedName>
    <submittedName>
        <fullName evidence="12">Defensin beta 2</fullName>
    </submittedName>
</protein>
<dbReference type="GO" id="GO:0043066">
    <property type="term" value="P:negative regulation of apoptotic process"/>
    <property type="evidence" value="ECO:0000314"/>
    <property type="project" value="RGD"/>
</dbReference>
<gene>
    <name evidence="11 12 14" type="primary">Defb2</name>
</gene>
<dbReference type="SMR" id="Q32ZI5"/>
<dbReference type="GeneTree" id="ENSGT00940000165558"/>
<comment type="similarity">
    <text evidence="2">Belongs to the beta-defensin family.</text>
</comment>
<dbReference type="OMA" id="ELDHCHT"/>
<keyword evidence="13" id="KW-1185">Reference proteome</keyword>